<gene>
    <name evidence="2" type="ORF">MNBD_GAMMA17-1961</name>
</gene>
<dbReference type="InterPro" id="IPR012337">
    <property type="entry name" value="RNaseH-like_sf"/>
</dbReference>
<dbReference type="GO" id="GO:0006313">
    <property type="term" value="P:DNA transposition"/>
    <property type="evidence" value="ECO:0007669"/>
    <property type="project" value="InterPro"/>
</dbReference>
<reference evidence="2" key="1">
    <citation type="submission" date="2018-06" db="EMBL/GenBank/DDBJ databases">
        <authorList>
            <person name="Zhirakovskaya E."/>
        </authorList>
    </citation>
    <scope>NUCLEOTIDE SEQUENCE</scope>
</reference>
<dbReference type="AlphaFoldDB" id="A0A3B0Z675"/>
<evidence type="ECO:0000259" key="1">
    <source>
        <dbReference type="Pfam" id="PF01609"/>
    </source>
</evidence>
<proteinExistence type="predicted"/>
<protein>
    <submittedName>
        <fullName evidence="2">Mobile element protein</fullName>
    </submittedName>
</protein>
<dbReference type="Pfam" id="PF01609">
    <property type="entry name" value="DDE_Tnp_1"/>
    <property type="match status" value="1"/>
</dbReference>
<dbReference type="GO" id="GO:0003677">
    <property type="term" value="F:DNA binding"/>
    <property type="evidence" value="ECO:0007669"/>
    <property type="project" value="InterPro"/>
</dbReference>
<dbReference type="InterPro" id="IPR002559">
    <property type="entry name" value="Transposase_11"/>
</dbReference>
<dbReference type="PANTHER" id="PTHR37529">
    <property type="entry name" value="TRANSPOSASE INSG FOR INSERTION SEQUENCE ELEMENT IS4-RELATED"/>
    <property type="match status" value="1"/>
</dbReference>
<sequence>MTTNSKLVHTKQQRIQARVSKSDSYRFFNLLTGPEMLSKVEELLPERHRERQFPPTETLSMFLAQAMNEDRSCQKVVNDAAIKRVMGGLSLCSTSTSGYCQARQRLPLEMISTLARYTGELMNKQIPDHWRWQGKRVHLIDGTTVSLPDTAANQAVYPQPSGQKPGLGFPICRIVGVVCLSSGAVLNASLGSCKGKGTSEQCLLRRMLGTFNTDDLVLGDAFFGTYFLLAALLDRGVDAVFEQLGARKRVTDFRQGVRLGPKDHLIELLKPKKKPGWMTQEDYDRAPDTLTIRELKIKGKVLITTLLSAKEFPKQELSTLYRKRWHVEVDLRNIKTTLGMETLSCKTPEMIEKEMWVYFLAYNLIRLLMAQSALLSDLQPRQLSFKHTVQLWLAWSQQTKMNGVQIDEGALFVLIAQKMVGNRPGRIEPRAVKRRPKPFSLLMERRELARMKVRIHGHPKKIKA</sequence>
<dbReference type="InterPro" id="IPR047952">
    <property type="entry name" value="Transpos_IS4"/>
</dbReference>
<name>A0A3B0Z675_9ZZZZ</name>
<dbReference type="PANTHER" id="PTHR37529:SF1">
    <property type="entry name" value="TRANSPOSASE INSG FOR INSERTION SEQUENCE ELEMENT IS4-RELATED"/>
    <property type="match status" value="1"/>
</dbReference>
<dbReference type="NCBIfam" id="NF033592">
    <property type="entry name" value="transpos_IS4_1"/>
    <property type="match status" value="1"/>
</dbReference>
<evidence type="ECO:0000313" key="2">
    <source>
        <dbReference type="EMBL" id="VAW88955.1"/>
    </source>
</evidence>
<feature type="domain" description="Transposase IS4-like" evidence="1">
    <location>
        <begin position="132"/>
        <end position="364"/>
    </location>
</feature>
<dbReference type="EMBL" id="UOFQ01000113">
    <property type="protein sequence ID" value="VAW88955.1"/>
    <property type="molecule type" value="Genomic_DNA"/>
</dbReference>
<dbReference type="SUPFAM" id="SSF53098">
    <property type="entry name" value="Ribonuclease H-like"/>
    <property type="match status" value="1"/>
</dbReference>
<organism evidence="2">
    <name type="scientific">hydrothermal vent metagenome</name>
    <dbReference type="NCBI Taxonomy" id="652676"/>
    <lineage>
        <taxon>unclassified sequences</taxon>
        <taxon>metagenomes</taxon>
        <taxon>ecological metagenomes</taxon>
    </lineage>
</organism>
<accession>A0A3B0Z675</accession>
<dbReference type="GO" id="GO:0004803">
    <property type="term" value="F:transposase activity"/>
    <property type="evidence" value="ECO:0007669"/>
    <property type="project" value="InterPro"/>
</dbReference>